<dbReference type="EMBL" id="JANBPY010000314">
    <property type="protein sequence ID" value="KAJ1967579.1"/>
    <property type="molecule type" value="Genomic_DNA"/>
</dbReference>
<dbReference type="Gene3D" id="3.40.720.10">
    <property type="entry name" value="Alkaline Phosphatase, subunit A"/>
    <property type="match status" value="1"/>
</dbReference>
<comment type="caution">
    <text evidence="14">The sequence shown here is derived from an EMBL/GenBank/DDBJ whole genome shotgun (WGS) entry which is preliminary data.</text>
</comment>
<keyword evidence="10 12" id="KW-0472">Membrane</keyword>
<keyword evidence="8 12" id="KW-0256">Endoplasmic reticulum</keyword>
<sequence>MRTGPWAQLLALLLVEGLGLYFFIQGFFPYKRVIPGFATPDDTQGSYDHYATGPLVNASSSVPTPYDRLVVMVVDALRYDFAFSAQASAMAFTQQLITSRRALAYIARATPPTVTMPCLKAITTGSTPNFLDAVLNIAENDPTASLATQDNWLWQFQHRRGKRMVLYGDDTWLRLFPDTFTRHDGTSSFYVSDTVEVDNNVTRHLAEEMKSTDWDVMILHYLGLDHVGHLDGPRSPLMAPKQREMDQVVEYLYTELLRSDRERMAKDPHAGPTLFVLLGDHGMNDGGNHGGNSVGETSPALVFMSSAFDGGIPKPEGTQPDDLTVYDGIPLIPIQGIIHQVDLVPTLSLLFNTPIPKNSVGTVLPDLIAAWPLSQQVQALRANAHQILDIVKFNYPQFMAYEEEWLSRDVPCDSLESSSTDPVSLERIQCYYTRATFYSTLDESAGLSRALDYYKWLIQYTSASLSRSFSSYNVPKMMWGLLGLGVALLGLWVSLGRTTQVSQAHLRNTAGSSRESESTQFVPSIATDPVGLPEARGYSGWFPSWLGTTMLVTYVIAMFGTSFVEDEQYYWYWWLSTLLFVQLFLDLQGCLAYHPAHWKRMGYSLPQLVLWRLAQQWNPAGMQLSVMLDVRSYLQHQSYGLEWFICVFTLVLICVGQTAVFWGKKGRASLAAGAVPFGQATVTVMTTSYMALLTVLHKWWVQTAITDTPLPYGVAWLYHYVAPFDPVHSMPRLVYCLYVALFLAYGGYIGMGARKQNRTVTPLLSRLALALKVWLHTTTVVLVLLNRLLNAGLFAVFYIIYVVQKCDQSRRALSRSEHPSATDQKPPVSVATSYQRIPSWVLHILATVVSFYCFGYSNTLSTIDLGNGYTGVTSYNVVLVGILTFVSNWSGPIFWGLAFTVLLLQRVIPHTPCNDTFQKNTDGISDPAVAANAVRRQLWNTIWRWVFLQAFALFVVSLVVVIQRRHLFIWSVFSPKYLYQVAWSGFSLLLSVGGWGILCLGLTVLFPTSSELAPVG</sequence>
<feature type="transmembrane region" description="Helical" evidence="12">
    <location>
        <begin position="982"/>
        <end position="1006"/>
    </location>
</feature>
<evidence type="ECO:0000256" key="6">
    <source>
        <dbReference type="ARBA" id="ARBA00022679"/>
    </source>
</evidence>
<evidence type="ECO:0000259" key="13">
    <source>
        <dbReference type="Pfam" id="PF19316"/>
    </source>
</evidence>
<feature type="transmembrane region" description="Helical" evidence="12">
    <location>
        <begin position="877"/>
        <end position="904"/>
    </location>
</feature>
<feature type="transmembrane region" description="Helical" evidence="12">
    <location>
        <begin position="6"/>
        <end position="24"/>
    </location>
</feature>
<proteinExistence type="inferred from homology"/>
<keyword evidence="15" id="KW-1185">Reference proteome</keyword>
<dbReference type="Proteomes" id="UP001150925">
    <property type="component" value="Unassembled WGS sequence"/>
</dbReference>
<evidence type="ECO:0000313" key="15">
    <source>
        <dbReference type="Proteomes" id="UP001150925"/>
    </source>
</evidence>
<dbReference type="PANTHER" id="PTHR23072">
    <property type="entry name" value="PHOSPHATIDYLINOSITOL GLYCAN-RELATED"/>
    <property type="match status" value="1"/>
</dbReference>
<evidence type="ECO:0000256" key="7">
    <source>
        <dbReference type="ARBA" id="ARBA00022692"/>
    </source>
</evidence>
<evidence type="ECO:0000256" key="4">
    <source>
        <dbReference type="ARBA" id="ARBA00020830"/>
    </source>
</evidence>
<evidence type="ECO:0000256" key="12">
    <source>
        <dbReference type="RuleBase" id="RU367106"/>
    </source>
</evidence>
<feature type="transmembrane region" description="Helical" evidence="12">
    <location>
        <begin position="477"/>
        <end position="495"/>
    </location>
</feature>
<reference evidence="14" key="1">
    <citation type="submission" date="2022-07" db="EMBL/GenBank/DDBJ databases">
        <title>Phylogenomic reconstructions and comparative analyses of Kickxellomycotina fungi.</title>
        <authorList>
            <person name="Reynolds N.K."/>
            <person name="Stajich J.E."/>
            <person name="Barry K."/>
            <person name="Grigoriev I.V."/>
            <person name="Crous P."/>
            <person name="Smith M.E."/>
        </authorList>
    </citation>
    <scope>NUCLEOTIDE SEQUENCE</scope>
    <source>
        <strain evidence="14">RSA 1196</strain>
    </source>
</reference>
<dbReference type="CDD" id="cd16024">
    <property type="entry name" value="GPI_EPT_2"/>
    <property type="match status" value="1"/>
</dbReference>
<evidence type="ECO:0000256" key="1">
    <source>
        <dbReference type="ARBA" id="ARBA00004477"/>
    </source>
</evidence>
<dbReference type="PANTHER" id="PTHR23072:SF0">
    <property type="entry name" value="GPI ETHANOLAMINE PHOSPHATE TRANSFERASE 2"/>
    <property type="match status" value="1"/>
</dbReference>
<dbReference type="InterPro" id="IPR039527">
    <property type="entry name" value="PIGG/GPI7"/>
</dbReference>
<gene>
    <name evidence="14" type="primary">LAS21</name>
    <name evidence="14" type="ORF">IWQ62_001771</name>
</gene>
<feature type="transmembrane region" description="Helical" evidence="12">
    <location>
        <begin position="641"/>
        <end position="663"/>
    </location>
</feature>
<feature type="domain" description="GPI ethanolamine phosphate transferase 2 C-terminal" evidence="13">
    <location>
        <begin position="548"/>
        <end position="998"/>
    </location>
</feature>
<evidence type="ECO:0000256" key="11">
    <source>
        <dbReference type="ARBA" id="ARBA00023180"/>
    </source>
</evidence>
<evidence type="ECO:0000256" key="3">
    <source>
        <dbReference type="ARBA" id="ARBA00005315"/>
    </source>
</evidence>
<dbReference type="InterPro" id="IPR017850">
    <property type="entry name" value="Alkaline_phosphatase_core_sf"/>
</dbReference>
<feature type="transmembrane region" description="Helical" evidence="12">
    <location>
        <begin position="542"/>
        <end position="564"/>
    </location>
</feature>
<keyword evidence="7 12" id="KW-0812">Transmembrane</keyword>
<feature type="transmembrane region" description="Helical" evidence="12">
    <location>
        <begin position="840"/>
        <end position="857"/>
    </location>
</feature>
<dbReference type="InterPro" id="IPR045687">
    <property type="entry name" value="PIGG/GPI7_C"/>
</dbReference>
<feature type="transmembrane region" description="Helical" evidence="12">
    <location>
        <begin position="773"/>
        <end position="801"/>
    </location>
</feature>
<evidence type="ECO:0000256" key="5">
    <source>
        <dbReference type="ARBA" id="ARBA00022502"/>
    </source>
</evidence>
<feature type="transmembrane region" description="Helical" evidence="12">
    <location>
        <begin position="733"/>
        <end position="753"/>
    </location>
</feature>
<dbReference type="OrthoDB" id="272139at2759"/>
<dbReference type="GO" id="GO:0006506">
    <property type="term" value="P:GPI anchor biosynthetic process"/>
    <property type="evidence" value="ECO:0007669"/>
    <property type="project" value="UniProtKB-KW"/>
</dbReference>
<keyword evidence="11" id="KW-0325">Glycoprotein</keyword>
<dbReference type="Pfam" id="PF19316">
    <property type="entry name" value="PIGO_PIGG"/>
    <property type="match status" value="1"/>
</dbReference>
<comment type="pathway">
    <text evidence="2 12">Glycolipid biosynthesis; glycosylphosphatidylinositol-anchor biosynthesis.</text>
</comment>
<keyword evidence="6 12" id="KW-0808">Transferase</keyword>
<comment type="similarity">
    <text evidence="3 12">Belongs to the PIGG/PIGN/PIGO family. PIGG subfamily.</text>
</comment>
<feature type="transmembrane region" description="Helical" evidence="12">
    <location>
        <begin position="670"/>
        <end position="693"/>
    </location>
</feature>
<protein>
    <recommendedName>
        <fullName evidence="4 12">GPI ethanolamine phosphate transferase 2</fullName>
    </recommendedName>
</protein>
<dbReference type="Pfam" id="PF01663">
    <property type="entry name" value="Phosphodiest"/>
    <property type="match status" value="1"/>
</dbReference>
<evidence type="ECO:0000313" key="14">
    <source>
        <dbReference type="EMBL" id="KAJ1967579.1"/>
    </source>
</evidence>
<evidence type="ECO:0000256" key="2">
    <source>
        <dbReference type="ARBA" id="ARBA00004687"/>
    </source>
</evidence>
<feature type="transmembrane region" description="Helical" evidence="12">
    <location>
        <begin position="571"/>
        <end position="594"/>
    </location>
</feature>
<dbReference type="GO" id="GO:0005789">
    <property type="term" value="C:endoplasmic reticulum membrane"/>
    <property type="evidence" value="ECO:0007669"/>
    <property type="project" value="UniProtKB-SubCell"/>
</dbReference>
<dbReference type="InterPro" id="IPR002591">
    <property type="entry name" value="Phosphodiest/P_Trfase"/>
</dbReference>
<dbReference type="GO" id="GO:0051267">
    <property type="term" value="F:CP2 mannose-ethanolamine phosphotransferase activity"/>
    <property type="evidence" value="ECO:0007669"/>
    <property type="project" value="TreeGrafter"/>
</dbReference>
<feature type="transmembrane region" description="Helical" evidence="12">
    <location>
        <begin position="942"/>
        <end position="962"/>
    </location>
</feature>
<comment type="subcellular location">
    <subcellularLocation>
        <location evidence="1 12">Endoplasmic reticulum membrane</location>
        <topology evidence="1 12">Multi-pass membrane protein</topology>
    </subcellularLocation>
</comment>
<dbReference type="SUPFAM" id="SSF53649">
    <property type="entry name" value="Alkaline phosphatase-like"/>
    <property type="match status" value="1"/>
</dbReference>
<dbReference type="InterPro" id="IPR037674">
    <property type="entry name" value="PIG-G_N"/>
</dbReference>
<name>A0A9W8AY85_9FUNG</name>
<evidence type="ECO:0000256" key="8">
    <source>
        <dbReference type="ARBA" id="ARBA00022824"/>
    </source>
</evidence>
<comment type="function">
    <text evidence="12">Ethanolamine phosphate transferase involved in glycosylphosphatidylinositol-anchor biosynthesis. Transfers ethanolamine phosphate to the GPI second mannose.</text>
</comment>
<evidence type="ECO:0000256" key="10">
    <source>
        <dbReference type="ARBA" id="ARBA00023136"/>
    </source>
</evidence>
<accession>A0A9W8AY85</accession>
<evidence type="ECO:0000256" key="9">
    <source>
        <dbReference type="ARBA" id="ARBA00022989"/>
    </source>
</evidence>
<organism evidence="14 15">
    <name type="scientific">Dispira parvispora</name>
    <dbReference type="NCBI Taxonomy" id="1520584"/>
    <lineage>
        <taxon>Eukaryota</taxon>
        <taxon>Fungi</taxon>
        <taxon>Fungi incertae sedis</taxon>
        <taxon>Zoopagomycota</taxon>
        <taxon>Kickxellomycotina</taxon>
        <taxon>Dimargaritomycetes</taxon>
        <taxon>Dimargaritales</taxon>
        <taxon>Dimargaritaceae</taxon>
        <taxon>Dispira</taxon>
    </lineage>
</organism>
<keyword evidence="9 12" id="KW-1133">Transmembrane helix</keyword>
<keyword evidence="5 12" id="KW-0337">GPI-anchor biosynthesis</keyword>
<dbReference type="AlphaFoldDB" id="A0A9W8AY85"/>